<evidence type="ECO:0000256" key="9">
    <source>
        <dbReference type="ARBA" id="ARBA00022619"/>
    </source>
</evidence>
<dbReference type="EMBL" id="BJLR01000025">
    <property type="protein sequence ID" value="GEA88773.1"/>
    <property type="molecule type" value="Genomic_DNA"/>
</dbReference>
<comment type="catalytic activity">
    <reaction evidence="15">
        <text>5-amino-6-(5-phospho-D-ribitylamino)uracil + NADP(+) = 5-amino-6-(5-phospho-D-ribosylamino)uracil + NADPH + H(+)</text>
        <dbReference type="Rhea" id="RHEA:17845"/>
        <dbReference type="ChEBI" id="CHEBI:15378"/>
        <dbReference type="ChEBI" id="CHEBI:57783"/>
        <dbReference type="ChEBI" id="CHEBI:58349"/>
        <dbReference type="ChEBI" id="CHEBI:58421"/>
        <dbReference type="ChEBI" id="CHEBI:58453"/>
        <dbReference type="EC" id="1.1.1.193"/>
    </reaction>
</comment>
<dbReference type="EC" id="1.1.1.193" evidence="7"/>
<feature type="compositionally biased region" description="Low complexity" evidence="17">
    <location>
        <begin position="18"/>
        <end position="36"/>
    </location>
</feature>
<sequence>MGPEIQDGATLVGERTSAGAPRTAPASHAAPSTAPAPADPHRPPAPADASPVRSHASPRPTTAPADAPPGPAAAPHPGATPAETGALRHALTLARRGPAHGPNPRVGCVLLAPGATTDASGAPDPAAVLGEGWHQGAGTAHAEVAALADARRRGHDVRGATAVVTLEPCDHTGRTGPCSRALLDAGIARVVVSVADPNPAAAGGADRLRAAGVDVLEGVLAEQGRETLGAWLPAVERARPFVTLKLATSLDGRVAAADGSSRWITSPQSRRHAHDLRADVDAIVVGTGTALADDPSLTARTADGALTHHQPLRVVVGHRDVPAGARLHGPGGELVHVRTHDPREVLRVLHEREVRHVLVEGGPTLAAAFLRAGFVDEVHAYVAPVLLGAGPPALADLGVTTITGALRLTPREVVHLGPDVLVVATPDAPAPPTGTSTTSEES</sequence>
<dbReference type="Gene3D" id="3.40.430.10">
    <property type="entry name" value="Dihydrofolate Reductase, subunit A"/>
    <property type="match status" value="2"/>
</dbReference>
<comment type="function">
    <text evidence="1">Converts 2,5-diamino-6-(ribosylamino)-4(3h)-pyrimidinone 5'-phosphate into 5-amino-6-(ribosylamino)-2,4(1h,3h)-pyrimidinedione 5'-phosphate.</text>
</comment>
<evidence type="ECO:0000256" key="6">
    <source>
        <dbReference type="ARBA" id="ARBA00012766"/>
    </source>
</evidence>
<dbReference type="Pfam" id="PF00383">
    <property type="entry name" value="dCMP_cyt_deam_1"/>
    <property type="match status" value="1"/>
</dbReference>
<dbReference type="PANTHER" id="PTHR38011">
    <property type="entry name" value="DIHYDROFOLATE REDUCTASE FAMILY PROTEIN (AFU_ORTHOLOGUE AFUA_8G06820)"/>
    <property type="match status" value="1"/>
</dbReference>
<evidence type="ECO:0000313" key="19">
    <source>
        <dbReference type="EMBL" id="GEA88773.1"/>
    </source>
</evidence>
<evidence type="ECO:0000256" key="3">
    <source>
        <dbReference type="ARBA" id="ARBA00004910"/>
    </source>
</evidence>
<evidence type="ECO:0000256" key="2">
    <source>
        <dbReference type="ARBA" id="ARBA00004882"/>
    </source>
</evidence>
<keyword evidence="13" id="KW-0560">Oxidoreductase</keyword>
<dbReference type="InterPro" id="IPR002734">
    <property type="entry name" value="RibDG_C"/>
</dbReference>
<dbReference type="NCBIfam" id="TIGR00326">
    <property type="entry name" value="eubact_ribD"/>
    <property type="match status" value="1"/>
</dbReference>
<dbReference type="GO" id="GO:0008703">
    <property type="term" value="F:5-amino-6-(5-phosphoribosylamino)uracil reductase activity"/>
    <property type="evidence" value="ECO:0007669"/>
    <property type="project" value="UniProtKB-EC"/>
</dbReference>
<dbReference type="Proteomes" id="UP000317046">
    <property type="component" value="Unassembled WGS sequence"/>
</dbReference>
<dbReference type="InterPro" id="IPR004794">
    <property type="entry name" value="Eubact_RibD"/>
</dbReference>
<evidence type="ECO:0000256" key="17">
    <source>
        <dbReference type="SAM" id="MobiDB-lite"/>
    </source>
</evidence>
<evidence type="ECO:0000256" key="1">
    <source>
        <dbReference type="ARBA" id="ARBA00002151"/>
    </source>
</evidence>
<dbReference type="RefSeq" id="WP_246056550.1">
    <property type="nucleotide sequence ID" value="NZ_BJLR01000025.1"/>
</dbReference>
<evidence type="ECO:0000259" key="18">
    <source>
        <dbReference type="PROSITE" id="PS51747"/>
    </source>
</evidence>
<organism evidence="19 20">
    <name type="scientific">Cellulomonas cellasea</name>
    <dbReference type="NCBI Taxonomy" id="43670"/>
    <lineage>
        <taxon>Bacteria</taxon>
        <taxon>Bacillati</taxon>
        <taxon>Actinomycetota</taxon>
        <taxon>Actinomycetes</taxon>
        <taxon>Micrococcales</taxon>
        <taxon>Cellulomonadaceae</taxon>
        <taxon>Cellulomonas</taxon>
    </lineage>
</organism>
<keyword evidence="11" id="KW-0862">Zinc</keyword>
<dbReference type="GO" id="GO:0008835">
    <property type="term" value="F:diaminohydroxyphosphoribosylaminopyrimidine deaminase activity"/>
    <property type="evidence" value="ECO:0007669"/>
    <property type="project" value="UniProtKB-EC"/>
</dbReference>
<dbReference type="SUPFAM" id="SSF53597">
    <property type="entry name" value="Dihydrofolate reductase-like"/>
    <property type="match status" value="1"/>
</dbReference>
<comment type="similarity">
    <text evidence="5">In the C-terminal section; belongs to the HTP reductase family.</text>
</comment>
<keyword evidence="12" id="KW-0521">NADP</keyword>
<comment type="catalytic activity">
    <reaction evidence="16">
        <text>2,5-diamino-6-hydroxy-4-(5-phosphoribosylamino)-pyrimidine + H2O + H(+) = 5-amino-6-(5-phospho-D-ribosylamino)uracil + NH4(+)</text>
        <dbReference type="Rhea" id="RHEA:21868"/>
        <dbReference type="ChEBI" id="CHEBI:15377"/>
        <dbReference type="ChEBI" id="CHEBI:15378"/>
        <dbReference type="ChEBI" id="CHEBI:28938"/>
        <dbReference type="ChEBI" id="CHEBI:58453"/>
        <dbReference type="ChEBI" id="CHEBI:58614"/>
        <dbReference type="EC" id="3.5.4.26"/>
    </reaction>
</comment>
<evidence type="ECO:0000256" key="16">
    <source>
        <dbReference type="ARBA" id="ARBA00049886"/>
    </source>
</evidence>
<dbReference type="PANTHER" id="PTHR38011:SF7">
    <property type="entry name" value="2,5-DIAMINO-6-RIBOSYLAMINO-4(3H)-PYRIMIDINONE 5'-PHOSPHATE REDUCTASE"/>
    <property type="match status" value="1"/>
</dbReference>
<feature type="domain" description="CMP/dCMP-type deaminase" evidence="18">
    <location>
        <begin position="81"/>
        <end position="216"/>
    </location>
</feature>
<feature type="region of interest" description="Disordered" evidence="17">
    <location>
        <begin position="1"/>
        <end position="83"/>
    </location>
</feature>
<evidence type="ECO:0000256" key="12">
    <source>
        <dbReference type="ARBA" id="ARBA00022857"/>
    </source>
</evidence>
<evidence type="ECO:0000256" key="8">
    <source>
        <dbReference type="ARBA" id="ARBA00019930"/>
    </source>
</evidence>
<keyword evidence="20" id="KW-1185">Reference proteome</keyword>
<evidence type="ECO:0000256" key="13">
    <source>
        <dbReference type="ARBA" id="ARBA00023002"/>
    </source>
</evidence>
<keyword evidence="14" id="KW-0511">Multifunctional enzyme</keyword>
<dbReference type="PROSITE" id="PS00903">
    <property type="entry name" value="CYT_DCMP_DEAMINASES_1"/>
    <property type="match status" value="1"/>
</dbReference>
<proteinExistence type="inferred from homology"/>
<comment type="caution">
    <text evidence="19">The sequence shown here is derived from an EMBL/GenBank/DDBJ whole genome shotgun (WGS) entry which is preliminary data.</text>
</comment>
<evidence type="ECO:0000256" key="14">
    <source>
        <dbReference type="ARBA" id="ARBA00023268"/>
    </source>
</evidence>
<dbReference type="GO" id="GO:0009231">
    <property type="term" value="P:riboflavin biosynthetic process"/>
    <property type="evidence" value="ECO:0007669"/>
    <property type="project" value="UniProtKB-UniPathway"/>
</dbReference>
<evidence type="ECO:0000256" key="11">
    <source>
        <dbReference type="ARBA" id="ARBA00022833"/>
    </source>
</evidence>
<dbReference type="Pfam" id="PF01872">
    <property type="entry name" value="RibD_C"/>
    <property type="match status" value="1"/>
</dbReference>
<gene>
    <name evidence="19" type="ORF">CCE01nite_27220</name>
</gene>
<dbReference type="EC" id="3.5.4.26" evidence="6"/>
<dbReference type="Gene3D" id="3.40.140.10">
    <property type="entry name" value="Cytidine Deaminase, domain 2"/>
    <property type="match status" value="1"/>
</dbReference>
<keyword evidence="9" id="KW-0686">Riboflavin biosynthesis</keyword>
<dbReference type="AlphaFoldDB" id="A0A4Y3KXG5"/>
<evidence type="ECO:0000256" key="4">
    <source>
        <dbReference type="ARBA" id="ARBA00005259"/>
    </source>
</evidence>
<dbReference type="PROSITE" id="PS51747">
    <property type="entry name" value="CYT_DCMP_DEAMINASES_2"/>
    <property type="match status" value="1"/>
</dbReference>
<dbReference type="InterPro" id="IPR016193">
    <property type="entry name" value="Cytidine_deaminase-like"/>
</dbReference>
<evidence type="ECO:0000256" key="5">
    <source>
        <dbReference type="ARBA" id="ARBA00007417"/>
    </source>
</evidence>
<comment type="similarity">
    <text evidence="4">In the N-terminal section; belongs to the cytidine and deoxycytidylate deaminase family.</text>
</comment>
<evidence type="ECO:0000256" key="10">
    <source>
        <dbReference type="ARBA" id="ARBA00022723"/>
    </source>
</evidence>
<comment type="pathway">
    <text evidence="2">Cofactor biosynthesis; riboflavin biosynthesis; 5-amino-6-(D-ribitylamino)uracil from GTP: step 2/4.</text>
</comment>
<evidence type="ECO:0000313" key="20">
    <source>
        <dbReference type="Proteomes" id="UP000317046"/>
    </source>
</evidence>
<dbReference type="InterPro" id="IPR050765">
    <property type="entry name" value="Riboflavin_Biosynth_HTPR"/>
</dbReference>
<dbReference type="SUPFAM" id="SSF53927">
    <property type="entry name" value="Cytidine deaminase-like"/>
    <property type="match status" value="1"/>
</dbReference>
<keyword evidence="10" id="KW-0479">Metal-binding</keyword>
<evidence type="ECO:0000256" key="7">
    <source>
        <dbReference type="ARBA" id="ARBA00013173"/>
    </source>
</evidence>
<name>A0A4Y3KXG5_9CELL</name>
<comment type="pathway">
    <text evidence="3">Cofactor biosynthesis; riboflavin biosynthesis; 5-amino-6-(D-ribitylamino)uracil from GTP: step 3/4.</text>
</comment>
<protein>
    <recommendedName>
        <fullName evidence="8">Riboflavin biosynthesis protein RibD</fullName>
        <ecNumber evidence="7">1.1.1.193</ecNumber>
        <ecNumber evidence="6">3.5.4.26</ecNumber>
    </recommendedName>
</protein>
<dbReference type="GO" id="GO:0008270">
    <property type="term" value="F:zinc ion binding"/>
    <property type="evidence" value="ECO:0007669"/>
    <property type="project" value="InterPro"/>
</dbReference>
<dbReference type="InterPro" id="IPR024072">
    <property type="entry name" value="DHFR-like_dom_sf"/>
</dbReference>
<dbReference type="CDD" id="cd01284">
    <property type="entry name" value="Riboflavin_deaminase-reductase"/>
    <property type="match status" value="1"/>
</dbReference>
<dbReference type="InterPro" id="IPR002125">
    <property type="entry name" value="CMP_dCMP_dom"/>
</dbReference>
<reference evidence="19" key="1">
    <citation type="submission" date="2019-06" db="EMBL/GenBank/DDBJ databases">
        <title>Whole genome shotgun sequence of Cellulomonas cellasea NBRC 3753.</title>
        <authorList>
            <person name="Hosoyama A."/>
            <person name="Uohara A."/>
            <person name="Ohji S."/>
            <person name="Ichikawa N."/>
        </authorList>
    </citation>
    <scope>NUCLEOTIDE SEQUENCE [LARGE SCALE GENOMIC DNA]</scope>
    <source>
        <strain evidence="19">NBRC 3753</strain>
    </source>
</reference>
<dbReference type="InterPro" id="IPR016192">
    <property type="entry name" value="APOBEC/CMP_deaminase_Zn-bd"/>
</dbReference>
<dbReference type="UniPathway" id="UPA00275">
    <property type="reaction ID" value="UER00401"/>
</dbReference>
<accession>A0A4Y3KXG5</accession>
<evidence type="ECO:0000256" key="15">
    <source>
        <dbReference type="ARBA" id="ARBA00049861"/>
    </source>
</evidence>